<evidence type="ECO:0000256" key="2">
    <source>
        <dbReference type="ARBA" id="ARBA00022741"/>
    </source>
</evidence>
<evidence type="ECO:0000313" key="5">
    <source>
        <dbReference type="EMBL" id="KTD86635.1"/>
    </source>
</evidence>
<evidence type="ECO:0000256" key="3">
    <source>
        <dbReference type="ARBA" id="ARBA00022840"/>
    </source>
</evidence>
<evidence type="ECO:0000256" key="1">
    <source>
        <dbReference type="ARBA" id="ARBA00022448"/>
    </source>
</evidence>
<protein>
    <submittedName>
        <fullName evidence="5">Multidrug ABC transporter ATP-binding protein</fullName>
    </submittedName>
</protein>
<dbReference type="PROSITE" id="PS00211">
    <property type="entry name" value="ABC_TRANSPORTER_1"/>
    <property type="match status" value="1"/>
</dbReference>
<dbReference type="GO" id="GO:0016887">
    <property type="term" value="F:ATP hydrolysis activity"/>
    <property type="evidence" value="ECO:0007669"/>
    <property type="project" value="InterPro"/>
</dbReference>
<dbReference type="InterPro" id="IPR027417">
    <property type="entry name" value="P-loop_NTPase"/>
</dbReference>
<keyword evidence="3 5" id="KW-0067">ATP-binding</keyword>
<dbReference type="InterPro" id="IPR003593">
    <property type="entry name" value="AAA+_ATPase"/>
</dbReference>
<organism evidence="5 6">
    <name type="scientific">Paenibacillus etheri</name>
    <dbReference type="NCBI Taxonomy" id="1306852"/>
    <lineage>
        <taxon>Bacteria</taxon>
        <taxon>Bacillati</taxon>
        <taxon>Bacillota</taxon>
        <taxon>Bacilli</taxon>
        <taxon>Bacillales</taxon>
        <taxon>Paenibacillaceae</taxon>
        <taxon>Paenibacillus</taxon>
    </lineage>
</organism>
<dbReference type="PROSITE" id="PS50893">
    <property type="entry name" value="ABC_TRANSPORTER_2"/>
    <property type="match status" value="1"/>
</dbReference>
<dbReference type="CDD" id="cd03267">
    <property type="entry name" value="ABC_NatA_like"/>
    <property type="match status" value="1"/>
</dbReference>
<dbReference type="Gene3D" id="3.40.50.300">
    <property type="entry name" value="P-loop containing nucleotide triphosphate hydrolases"/>
    <property type="match status" value="1"/>
</dbReference>
<reference evidence="5 6" key="1">
    <citation type="journal article" date="2015" name="Int. Biodeterior. Biodegradation">
        <title>Physiological and genetic screening methods for the isolation of methyl tert-butyl ether-degrading bacteria for bioremediation purposes.</title>
        <authorList>
            <person name="Guisado I.M."/>
            <person name="Purswani J."/>
            <person name="Gonzalez Lopez J."/>
            <person name="Pozo C."/>
        </authorList>
    </citation>
    <scope>NUCLEOTIDE SEQUENCE [LARGE SCALE GENOMIC DNA]</scope>
    <source>
        <strain evidence="5 6">SH7</strain>
    </source>
</reference>
<accession>A0A0W1AZF8</accession>
<dbReference type="SMART" id="SM00382">
    <property type="entry name" value="AAA"/>
    <property type="match status" value="1"/>
</dbReference>
<keyword evidence="1" id="KW-0813">Transport</keyword>
<dbReference type="InterPro" id="IPR003439">
    <property type="entry name" value="ABC_transporter-like_ATP-bd"/>
</dbReference>
<dbReference type="AlphaFoldDB" id="A0A0W1AZF8"/>
<gene>
    <name evidence="5" type="ORF">UQ64_14350</name>
</gene>
<dbReference type="GO" id="GO:0005524">
    <property type="term" value="F:ATP binding"/>
    <property type="evidence" value="ECO:0007669"/>
    <property type="project" value="UniProtKB-KW"/>
</dbReference>
<keyword evidence="6" id="KW-1185">Reference proteome</keyword>
<keyword evidence="2" id="KW-0547">Nucleotide-binding</keyword>
<dbReference type="SUPFAM" id="SSF52540">
    <property type="entry name" value="P-loop containing nucleoside triphosphate hydrolases"/>
    <property type="match status" value="1"/>
</dbReference>
<name>A0A0W1AZF8_9BACL</name>
<proteinExistence type="predicted"/>
<comment type="caution">
    <text evidence="5">The sequence shown here is derived from an EMBL/GenBank/DDBJ whole genome shotgun (WGS) entry which is preliminary data.</text>
</comment>
<evidence type="ECO:0000313" key="6">
    <source>
        <dbReference type="Proteomes" id="UP000054709"/>
    </source>
</evidence>
<evidence type="ECO:0000259" key="4">
    <source>
        <dbReference type="PROSITE" id="PS50893"/>
    </source>
</evidence>
<dbReference type="PANTHER" id="PTHR42711">
    <property type="entry name" value="ABC TRANSPORTER ATP-BINDING PROTEIN"/>
    <property type="match status" value="1"/>
</dbReference>
<feature type="domain" description="ABC transporter" evidence="4">
    <location>
        <begin position="24"/>
        <end position="257"/>
    </location>
</feature>
<dbReference type="Proteomes" id="UP000054709">
    <property type="component" value="Unassembled WGS sequence"/>
</dbReference>
<dbReference type="Pfam" id="PF00005">
    <property type="entry name" value="ABC_tran"/>
    <property type="match status" value="1"/>
</dbReference>
<dbReference type="InterPro" id="IPR050763">
    <property type="entry name" value="ABC_transporter_ATP-binding"/>
</dbReference>
<dbReference type="EMBL" id="LCZJ02000019">
    <property type="protein sequence ID" value="KTD86635.1"/>
    <property type="molecule type" value="Genomic_DNA"/>
</dbReference>
<dbReference type="OrthoDB" id="9804819at2"/>
<sequence>MTLISVQNLTKHFEYYEKEQGLKSSFRNLLHRKKMVKAAVEQVSFEIKKGEMVAFLGPNGAGKTTTLKMLSGILHPSEGSASIMGFTPWERKNEFKKAMSIVMGQKSQLWWDLPAIDSFYLLKNIYDLSDENYNNTLNELVELLDVKHVLNIQVRRLSLGERMKLELIAALLHSPKVLFLDEPTIGLDFISQKNIREFLKKYNRDTQTTIILTSHYMKDIEDLCDRSIIINKGKLIYDGKISEIQSAFQRKKRMKISLSELLAREQFETLGSIKEYNGYDVVLEVENERFKEIAHLVLEQYPVQDLTIEDIPLEEGISLMYQKGEQDQ</sequence>
<dbReference type="InterPro" id="IPR017871">
    <property type="entry name" value="ABC_transporter-like_CS"/>
</dbReference>
<dbReference type="RefSeq" id="WP_060623523.1">
    <property type="nucleotide sequence ID" value="NZ_LCZJ02000019.1"/>
</dbReference>
<dbReference type="PANTHER" id="PTHR42711:SF4">
    <property type="entry name" value="ABC TRANSPORTER RELATED"/>
    <property type="match status" value="1"/>
</dbReference>